<sequence length="630" mass="68483">MRLKNPVQQPLFLEPWRDLPVTIGELGTFVFPSFPQMSPQANVPQVSLRTQRPEFSYHTDSIYDAALGRWGRIISGHENATISDATRASWRLLEISCARSRSASTSKEEEQEVYFDRIKTVVAGVISDLLTSHYLAEDLVPPNCEIRAPRLEFSQQGDSCSVLFVNDAIHSAIAIERKTRIVLYNHLDEMLREQAYSGGPQKGGKAIVFKLALQMNSLQYALRADSSDIRVKHGVLFTGHDLILFEKASGLDDEGKAIVGVAMSTPRVMCGEDAKTPLLAILASIYMPVMDAEDEDAHYAPQDPGPLWPSLLAMVLEQREKERDKRAKSIAEIDVQGPPPPPPRGRGGDSGGGDDNGGNSDMTDNTAEVDDYGRGASGPTGWETRTDVHRTLWLHYTLPGSMAPPRLLVLQPVNSPSTTSTSLSPPSSPVFSDVTATSSSQRPMTPHFTITRRVSSGEVAQVLAGDLEGQPVIFKTYPTSAAETLRREVSAYERLGQLTVVPALLGVYSLPGEDWAGLLLQDSGVKVGRGDWVDHTHELNLAERLAIYAAVCAVHDAGVLHGDVEPRNIVRGARGAMSVIDFGHARMGHVCPGNGCEEPVHLRGCLDIASISSLTHVTSRGLGYGNNKCK</sequence>
<gene>
    <name evidence="3" type="ORF">B0H17DRAFT_224909</name>
</gene>
<reference evidence="3" key="1">
    <citation type="submission" date="2023-03" db="EMBL/GenBank/DDBJ databases">
        <title>Massive genome expansion in bonnet fungi (Mycena s.s.) driven by repeated elements and novel gene families across ecological guilds.</title>
        <authorList>
            <consortium name="Lawrence Berkeley National Laboratory"/>
            <person name="Harder C.B."/>
            <person name="Miyauchi S."/>
            <person name="Viragh M."/>
            <person name="Kuo A."/>
            <person name="Thoen E."/>
            <person name="Andreopoulos B."/>
            <person name="Lu D."/>
            <person name="Skrede I."/>
            <person name="Drula E."/>
            <person name="Henrissat B."/>
            <person name="Morin E."/>
            <person name="Kohler A."/>
            <person name="Barry K."/>
            <person name="LaButti K."/>
            <person name="Morin E."/>
            <person name="Salamov A."/>
            <person name="Lipzen A."/>
            <person name="Mereny Z."/>
            <person name="Hegedus B."/>
            <person name="Baldrian P."/>
            <person name="Stursova M."/>
            <person name="Weitz H."/>
            <person name="Taylor A."/>
            <person name="Grigoriev I.V."/>
            <person name="Nagy L.G."/>
            <person name="Martin F."/>
            <person name="Kauserud H."/>
        </authorList>
    </citation>
    <scope>NUCLEOTIDE SEQUENCE</scope>
    <source>
        <strain evidence="3">CBHHK067</strain>
    </source>
</reference>
<dbReference type="SUPFAM" id="SSF56112">
    <property type="entry name" value="Protein kinase-like (PK-like)"/>
    <property type="match status" value="1"/>
</dbReference>
<feature type="domain" description="Protein kinase" evidence="2">
    <location>
        <begin position="448"/>
        <end position="630"/>
    </location>
</feature>
<feature type="region of interest" description="Disordered" evidence="1">
    <location>
        <begin position="319"/>
        <end position="383"/>
    </location>
</feature>
<organism evidence="3 4">
    <name type="scientific">Mycena rosella</name>
    <name type="common">Pink bonnet</name>
    <name type="synonym">Agaricus rosellus</name>
    <dbReference type="NCBI Taxonomy" id="1033263"/>
    <lineage>
        <taxon>Eukaryota</taxon>
        <taxon>Fungi</taxon>
        <taxon>Dikarya</taxon>
        <taxon>Basidiomycota</taxon>
        <taxon>Agaricomycotina</taxon>
        <taxon>Agaricomycetes</taxon>
        <taxon>Agaricomycetidae</taxon>
        <taxon>Agaricales</taxon>
        <taxon>Marasmiineae</taxon>
        <taxon>Mycenaceae</taxon>
        <taxon>Mycena</taxon>
    </lineage>
</organism>
<dbReference type="GO" id="GO:0004672">
    <property type="term" value="F:protein kinase activity"/>
    <property type="evidence" value="ECO:0007669"/>
    <property type="project" value="InterPro"/>
</dbReference>
<dbReference type="AlphaFoldDB" id="A0AAD7G7U2"/>
<evidence type="ECO:0000256" key="1">
    <source>
        <dbReference type="SAM" id="MobiDB-lite"/>
    </source>
</evidence>
<dbReference type="PANTHER" id="PTHR37171:SF1">
    <property type="entry name" value="SERINE_THREONINE-PROTEIN KINASE YRZF-RELATED"/>
    <property type="match status" value="1"/>
</dbReference>
<feature type="region of interest" description="Disordered" evidence="1">
    <location>
        <begin position="414"/>
        <end position="444"/>
    </location>
</feature>
<dbReference type="EMBL" id="JARKIE010000197">
    <property type="protein sequence ID" value="KAJ7668138.1"/>
    <property type="molecule type" value="Genomic_DNA"/>
</dbReference>
<dbReference type="InterPro" id="IPR052396">
    <property type="entry name" value="Meiotic_Drive_Suppr_Kinase"/>
</dbReference>
<proteinExistence type="predicted"/>
<dbReference type="Proteomes" id="UP001221757">
    <property type="component" value="Unassembled WGS sequence"/>
</dbReference>
<comment type="caution">
    <text evidence="3">The sequence shown here is derived from an EMBL/GenBank/DDBJ whole genome shotgun (WGS) entry which is preliminary data.</text>
</comment>
<feature type="compositionally biased region" description="Polar residues" evidence="1">
    <location>
        <begin position="434"/>
        <end position="443"/>
    </location>
</feature>
<dbReference type="PANTHER" id="PTHR37171">
    <property type="entry name" value="SERINE/THREONINE-PROTEIN KINASE YRZF-RELATED"/>
    <property type="match status" value="1"/>
</dbReference>
<accession>A0AAD7G7U2</accession>
<evidence type="ECO:0000313" key="3">
    <source>
        <dbReference type="EMBL" id="KAJ7668138.1"/>
    </source>
</evidence>
<keyword evidence="4" id="KW-1185">Reference proteome</keyword>
<evidence type="ECO:0000313" key="4">
    <source>
        <dbReference type="Proteomes" id="UP001221757"/>
    </source>
</evidence>
<feature type="compositionally biased region" description="Basic and acidic residues" evidence="1">
    <location>
        <begin position="319"/>
        <end position="331"/>
    </location>
</feature>
<dbReference type="PROSITE" id="PS50011">
    <property type="entry name" value="PROTEIN_KINASE_DOM"/>
    <property type="match status" value="1"/>
</dbReference>
<dbReference type="Gene3D" id="1.10.510.10">
    <property type="entry name" value="Transferase(Phosphotransferase) domain 1"/>
    <property type="match status" value="1"/>
</dbReference>
<feature type="compositionally biased region" description="Low complexity" evidence="1">
    <location>
        <begin position="415"/>
        <end position="425"/>
    </location>
</feature>
<evidence type="ECO:0000259" key="2">
    <source>
        <dbReference type="PROSITE" id="PS50011"/>
    </source>
</evidence>
<dbReference type="InterPro" id="IPR000719">
    <property type="entry name" value="Prot_kinase_dom"/>
</dbReference>
<protein>
    <recommendedName>
        <fullName evidence="2">Protein kinase domain-containing protein</fullName>
    </recommendedName>
</protein>
<name>A0AAD7G7U2_MYCRO</name>
<dbReference type="InterPro" id="IPR011009">
    <property type="entry name" value="Kinase-like_dom_sf"/>
</dbReference>
<dbReference type="GO" id="GO:0005524">
    <property type="term" value="F:ATP binding"/>
    <property type="evidence" value="ECO:0007669"/>
    <property type="project" value="InterPro"/>
</dbReference>